<reference evidence="2 3" key="1">
    <citation type="journal article" date="2010" name="Proc. Natl. Acad. Sci. U.S.A.">
        <title>Insights into evolution of multicellular fungi from the assembled chromosomes of the mushroom Coprinopsis cinerea (Coprinus cinereus).</title>
        <authorList>
            <person name="Stajich J.E."/>
            <person name="Wilke S.K."/>
            <person name="Ahren D."/>
            <person name="Au C.H."/>
            <person name="Birren B.W."/>
            <person name="Borodovsky M."/>
            <person name="Burns C."/>
            <person name="Canback B."/>
            <person name="Casselton L.A."/>
            <person name="Cheng C.K."/>
            <person name="Deng J."/>
            <person name="Dietrich F.S."/>
            <person name="Fargo D.C."/>
            <person name="Farman M.L."/>
            <person name="Gathman A.C."/>
            <person name="Goldberg J."/>
            <person name="Guigo R."/>
            <person name="Hoegger P.J."/>
            <person name="Hooker J.B."/>
            <person name="Huggins A."/>
            <person name="James T.Y."/>
            <person name="Kamada T."/>
            <person name="Kilaru S."/>
            <person name="Kodira C."/>
            <person name="Kues U."/>
            <person name="Kupfer D."/>
            <person name="Kwan H.S."/>
            <person name="Lomsadze A."/>
            <person name="Li W."/>
            <person name="Lilly W.W."/>
            <person name="Ma L.J."/>
            <person name="Mackey A.J."/>
            <person name="Manning G."/>
            <person name="Martin F."/>
            <person name="Muraguchi H."/>
            <person name="Natvig D.O."/>
            <person name="Palmerini H."/>
            <person name="Ramesh M.A."/>
            <person name="Rehmeyer C.J."/>
            <person name="Roe B.A."/>
            <person name="Shenoy N."/>
            <person name="Stanke M."/>
            <person name="Ter-Hovhannisyan V."/>
            <person name="Tunlid A."/>
            <person name="Velagapudi R."/>
            <person name="Vision T.J."/>
            <person name="Zeng Q."/>
            <person name="Zolan M.E."/>
            <person name="Pukkila P.J."/>
        </authorList>
    </citation>
    <scope>NUCLEOTIDE SEQUENCE [LARGE SCALE GENOMIC DNA]</scope>
    <source>
        <strain evidence="3">Okayama-7 / 130 / ATCC MYA-4618 / FGSC 9003</strain>
    </source>
</reference>
<dbReference type="GeneID" id="6010320"/>
<feature type="compositionally biased region" description="Low complexity" evidence="1">
    <location>
        <begin position="55"/>
        <end position="79"/>
    </location>
</feature>
<comment type="caution">
    <text evidence="2">The sequence shown here is derived from an EMBL/GenBank/DDBJ whole genome shotgun (WGS) entry which is preliminary data.</text>
</comment>
<evidence type="ECO:0000313" key="2">
    <source>
        <dbReference type="EMBL" id="EAU87848.1"/>
    </source>
</evidence>
<dbReference type="AlphaFoldDB" id="A8NHS8"/>
<gene>
    <name evidence="2" type="ORF">CC1G_01495</name>
</gene>
<feature type="region of interest" description="Disordered" evidence="1">
    <location>
        <begin position="1"/>
        <end position="79"/>
    </location>
</feature>
<evidence type="ECO:0000313" key="3">
    <source>
        <dbReference type="Proteomes" id="UP000001861"/>
    </source>
</evidence>
<feature type="compositionally biased region" description="Low complexity" evidence="1">
    <location>
        <begin position="121"/>
        <end position="142"/>
    </location>
</feature>
<dbReference type="InParanoid" id="A8NHS8"/>
<accession>A8NHS8</accession>
<proteinExistence type="predicted"/>
<keyword evidence="3" id="KW-1185">Reference proteome</keyword>
<feature type="compositionally biased region" description="Polar residues" evidence="1">
    <location>
        <begin position="148"/>
        <end position="162"/>
    </location>
</feature>
<feature type="compositionally biased region" description="Polar residues" evidence="1">
    <location>
        <begin position="28"/>
        <end position="54"/>
    </location>
</feature>
<evidence type="ECO:0000256" key="1">
    <source>
        <dbReference type="SAM" id="MobiDB-lite"/>
    </source>
</evidence>
<sequence length="325" mass="34592">MSSLFSIPGAYPSSTMTDSGPPPRTGASHRSPNTFTPHHSGFSNDPGSNRPSTNASRQAQAQTSSRSAPAQANPTLNPTAATAFHGFGSFFIGAQNVTIHSTREGDPVHFNGRPVSSATLGVGVPSDGSTTGSSSSSGSNNPFRNDPGTYTTTGSRTNNNPFVNYATVKDAGSRGGAPCAGSSSSGGGRGGRHPPRGDTYDAHHQVNQDNTPQVRNYACMNTKPVFGNLTQNSVVVADDYPVEESQREEEYYFSQEYCPPPPPPPPPHPRPCPWPDHRPHGSAYFAESGGRPGWTLNNYGNMNTGDVRRGYIAQSVQFQHQWWGL</sequence>
<feature type="region of interest" description="Disordered" evidence="1">
    <location>
        <begin position="103"/>
        <end position="203"/>
    </location>
</feature>
<dbReference type="KEGG" id="cci:CC1G_01495"/>
<protein>
    <submittedName>
        <fullName evidence="2">Uncharacterized protein</fullName>
    </submittedName>
</protein>
<dbReference type="EMBL" id="AACS02000010">
    <property type="protein sequence ID" value="EAU87848.1"/>
    <property type="molecule type" value="Genomic_DNA"/>
</dbReference>
<dbReference type="VEuPathDB" id="FungiDB:CC1G_01495"/>
<name>A8NHS8_COPC7</name>
<dbReference type="RefSeq" id="XP_001833818.1">
    <property type="nucleotide sequence ID" value="XM_001833766.1"/>
</dbReference>
<organism evidence="2 3">
    <name type="scientific">Coprinopsis cinerea (strain Okayama-7 / 130 / ATCC MYA-4618 / FGSC 9003)</name>
    <name type="common">Inky cap fungus</name>
    <name type="synonym">Hormographiella aspergillata</name>
    <dbReference type="NCBI Taxonomy" id="240176"/>
    <lineage>
        <taxon>Eukaryota</taxon>
        <taxon>Fungi</taxon>
        <taxon>Dikarya</taxon>
        <taxon>Basidiomycota</taxon>
        <taxon>Agaricomycotina</taxon>
        <taxon>Agaricomycetes</taxon>
        <taxon>Agaricomycetidae</taxon>
        <taxon>Agaricales</taxon>
        <taxon>Agaricineae</taxon>
        <taxon>Psathyrellaceae</taxon>
        <taxon>Coprinopsis</taxon>
    </lineage>
</organism>
<dbReference type="Proteomes" id="UP000001861">
    <property type="component" value="Unassembled WGS sequence"/>
</dbReference>